<dbReference type="Gene3D" id="3.30.40.10">
    <property type="entry name" value="Zinc/RING finger domain, C3HC4 (zinc finger)"/>
    <property type="match status" value="1"/>
</dbReference>
<sequence length="429" mass="48457">MEVEELRTEACKRNSDMDEMRRELEEQRERESEMDDIRRQMLQMSTFMTQFQTSQRFATSALALSMDQIWIQIGYGFVTLNPLSSPSMVSPSSQHQQQCIEREKRKLKRERERNNSGLADCGGGRERERERERERRGAGVNGGQELRVNVSSFFRCPISLDVMRSPVSLCGVTYNCSSIQAWLDTGHNTCPQLINAEALLCGLPSLADPLPSLRKLTKVAGDAARVHELAENAVTLPALWGILLKKVRELEAMEAAVRVLSAVLHHWKEDIAKADAFTVDFRVLHPLVGILKLGSLESRIAVAWVVEPWLRLALRPSLIWMEAVWHNRRKRGSSPIPPATPPMPQWHSPSNTKIRRSSSVIHLCRATRSSWPHMKTTLWRRLCEVGHRRCARDPGIVRRASASSSIGGTPPPAAAAALMEEKKPQVKRD</sequence>
<dbReference type="Proteomes" id="UP000652761">
    <property type="component" value="Unassembled WGS sequence"/>
</dbReference>
<organism evidence="6 7">
    <name type="scientific">Colocasia esculenta</name>
    <name type="common">Wild taro</name>
    <name type="synonym">Arum esculentum</name>
    <dbReference type="NCBI Taxonomy" id="4460"/>
    <lineage>
        <taxon>Eukaryota</taxon>
        <taxon>Viridiplantae</taxon>
        <taxon>Streptophyta</taxon>
        <taxon>Embryophyta</taxon>
        <taxon>Tracheophyta</taxon>
        <taxon>Spermatophyta</taxon>
        <taxon>Magnoliopsida</taxon>
        <taxon>Liliopsida</taxon>
        <taxon>Araceae</taxon>
        <taxon>Aroideae</taxon>
        <taxon>Colocasieae</taxon>
        <taxon>Colocasia</taxon>
    </lineage>
</organism>
<dbReference type="GO" id="GO:0016567">
    <property type="term" value="P:protein ubiquitination"/>
    <property type="evidence" value="ECO:0007669"/>
    <property type="project" value="UniProtKB-UniRule"/>
</dbReference>
<dbReference type="PANTHER" id="PTHR22849:SF163">
    <property type="entry name" value="U-BOX DOMAIN-CONTAINING PROTEIN"/>
    <property type="match status" value="1"/>
</dbReference>
<dbReference type="SMART" id="SM00504">
    <property type="entry name" value="Ubox"/>
    <property type="match status" value="1"/>
</dbReference>
<keyword evidence="2 3" id="KW-0808">Transferase</keyword>
<feature type="compositionally biased region" description="Basic and acidic residues" evidence="4">
    <location>
        <begin position="419"/>
        <end position="429"/>
    </location>
</feature>
<feature type="compositionally biased region" description="Low complexity" evidence="4">
    <location>
        <begin position="88"/>
        <end position="98"/>
    </location>
</feature>
<comment type="function">
    <text evidence="3">Functions as an E3 ubiquitin ligase.</text>
</comment>
<dbReference type="InterPro" id="IPR003613">
    <property type="entry name" value="Ubox_domain"/>
</dbReference>
<comment type="catalytic activity">
    <reaction evidence="3">
        <text>S-ubiquitinyl-[E2 ubiquitin-conjugating enzyme]-L-cysteine + [acceptor protein]-L-lysine = [E2 ubiquitin-conjugating enzyme]-L-cysteine + N(6)-ubiquitinyl-[acceptor protein]-L-lysine.</text>
        <dbReference type="EC" id="2.3.2.27"/>
    </reaction>
</comment>
<evidence type="ECO:0000259" key="5">
    <source>
        <dbReference type="SMART" id="SM00504"/>
    </source>
</evidence>
<proteinExistence type="predicted"/>
<dbReference type="InterPro" id="IPR013083">
    <property type="entry name" value="Znf_RING/FYVE/PHD"/>
</dbReference>
<evidence type="ECO:0000256" key="1">
    <source>
        <dbReference type="ARBA" id="ARBA00004906"/>
    </source>
</evidence>
<evidence type="ECO:0000256" key="2">
    <source>
        <dbReference type="ARBA" id="ARBA00022679"/>
    </source>
</evidence>
<dbReference type="AlphaFoldDB" id="A0A843VJ84"/>
<dbReference type="InterPro" id="IPR045185">
    <property type="entry name" value="PUB22/23/24-like"/>
</dbReference>
<feature type="region of interest" description="Disordered" evidence="4">
    <location>
        <begin position="88"/>
        <end position="138"/>
    </location>
</feature>
<evidence type="ECO:0000313" key="7">
    <source>
        <dbReference type="Proteomes" id="UP000652761"/>
    </source>
</evidence>
<comment type="pathway">
    <text evidence="1 3">Protein modification; protein ubiquitination.</text>
</comment>
<feature type="region of interest" description="Disordered" evidence="4">
    <location>
        <begin position="331"/>
        <end position="354"/>
    </location>
</feature>
<evidence type="ECO:0000256" key="3">
    <source>
        <dbReference type="RuleBase" id="RU369093"/>
    </source>
</evidence>
<feature type="compositionally biased region" description="Pro residues" evidence="4">
    <location>
        <begin position="335"/>
        <end position="344"/>
    </location>
</feature>
<evidence type="ECO:0000256" key="4">
    <source>
        <dbReference type="SAM" id="MobiDB-lite"/>
    </source>
</evidence>
<gene>
    <name evidence="6" type="ORF">Taro_029551</name>
</gene>
<feature type="region of interest" description="Disordered" evidence="4">
    <location>
        <begin position="1"/>
        <end position="35"/>
    </location>
</feature>
<dbReference type="GO" id="GO:0061630">
    <property type="term" value="F:ubiquitin protein ligase activity"/>
    <property type="evidence" value="ECO:0007669"/>
    <property type="project" value="UniProtKB-UniRule"/>
</dbReference>
<comment type="caution">
    <text evidence="6">The sequence shown here is derived from an EMBL/GenBank/DDBJ whole genome shotgun (WGS) entry which is preliminary data.</text>
</comment>
<dbReference type="OrthoDB" id="10064100at2759"/>
<dbReference type="EC" id="2.3.2.27" evidence="3"/>
<feature type="compositionally biased region" description="Basic and acidic residues" evidence="4">
    <location>
        <begin position="123"/>
        <end position="137"/>
    </location>
</feature>
<feature type="compositionally biased region" description="Basic and acidic residues" evidence="4">
    <location>
        <begin position="100"/>
        <end position="114"/>
    </location>
</feature>
<dbReference type="SUPFAM" id="SSF57850">
    <property type="entry name" value="RING/U-box"/>
    <property type="match status" value="1"/>
</dbReference>
<reference evidence="6" key="1">
    <citation type="submission" date="2017-07" db="EMBL/GenBank/DDBJ databases">
        <title>Taro Niue Genome Assembly and Annotation.</title>
        <authorList>
            <person name="Atibalentja N."/>
            <person name="Keating K."/>
            <person name="Fields C.J."/>
        </authorList>
    </citation>
    <scope>NUCLEOTIDE SEQUENCE</scope>
    <source>
        <strain evidence="6">Niue_2</strain>
        <tissue evidence="6">Leaf</tissue>
    </source>
</reference>
<feature type="region of interest" description="Disordered" evidence="4">
    <location>
        <begin position="396"/>
        <end position="429"/>
    </location>
</feature>
<protein>
    <recommendedName>
        <fullName evidence="3 5">U-box domain-containing protein</fullName>
        <ecNumber evidence="3">2.3.2.27</ecNumber>
    </recommendedName>
    <alternativeName>
        <fullName evidence="3">RING-type E3 ubiquitin transferase PUB</fullName>
    </alternativeName>
</protein>
<dbReference type="EMBL" id="NMUH01001970">
    <property type="protein sequence ID" value="MQL96871.1"/>
    <property type="molecule type" value="Genomic_DNA"/>
</dbReference>
<accession>A0A843VJ84</accession>
<dbReference type="UniPathway" id="UPA00143"/>
<dbReference type="Pfam" id="PF04564">
    <property type="entry name" value="U-box"/>
    <property type="match status" value="1"/>
</dbReference>
<name>A0A843VJ84_COLES</name>
<keyword evidence="3" id="KW-0833">Ubl conjugation pathway</keyword>
<keyword evidence="7" id="KW-1185">Reference proteome</keyword>
<evidence type="ECO:0000313" key="6">
    <source>
        <dbReference type="EMBL" id="MQL96871.1"/>
    </source>
</evidence>
<feature type="domain" description="U-box" evidence="5">
    <location>
        <begin position="153"/>
        <end position="220"/>
    </location>
</feature>
<dbReference type="PANTHER" id="PTHR22849">
    <property type="entry name" value="WDSAM1 PROTEIN"/>
    <property type="match status" value="1"/>
</dbReference>